<sequence length="328" mass="37231">MTQKDSTSLLVCGAKGVGKSALVDRCLKSFDQKHIKVRLNGLLHATDAICIRFIAKELGIDDSDLSKFSVSLRKFCQEENTKVVFVLDLFDIFCRKQQTLLYNLFDISQQTGNICIIGMTTRLDCIELLEKRVKSRMNQRVIVLSAPYKSLQEYFEFAEFLLEGKLKIEGTLKDKLRDQYSKNTSVLSLKHFLLSFLLSIKEEQKISEKDAKVDAMCSLSYLNLSVLFLAFKFTQTHKTQTFNCFSLLPLLCEIPTQITVTKPLLFHAVNELIECGLIVIVASSKFGLYLTEWTSLSLTIDEIHIKTALTACENNLPLKMKQLLGTLQ</sequence>
<evidence type="ECO:0000313" key="3">
    <source>
        <dbReference type="Proteomes" id="UP000285301"/>
    </source>
</evidence>
<dbReference type="Gene3D" id="3.40.50.300">
    <property type="entry name" value="P-loop containing nucleotide triphosphate hydrolases"/>
    <property type="match status" value="1"/>
</dbReference>
<dbReference type="GO" id="GO:0005524">
    <property type="term" value="F:ATP binding"/>
    <property type="evidence" value="ECO:0007669"/>
    <property type="project" value="InterPro"/>
</dbReference>
<organism evidence="2 3">
    <name type="scientific">Dinothrombium tinctorium</name>
    <dbReference type="NCBI Taxonomy" id="1965070"/>
    <lineage>
        <taxon>Eukaryota</taxon>
        <taxon>Metazoa</taxon>
        <taxon>Ecdysozoa</taxon>
        <taxon>Arthropoda</taxon>
        <taxon>Chelicerata</taxon>
        <taxon>Arachnida</taxon>
        <taxon>Acari</taxon>
        <taxon>Acariformes</taxon>
        <taxon>Trombidiformes</taxon>
        <taxon>Prostigmata</taxon>
        <taxon>Anystina</taxon>
        <taxon>Parasitengona</taxon>
        <taxon>Trombidioidea</taxon>
        <taxon>Trombidiidae</taxon>
        <taxon>Dinothrombium</taxon>
    </lineage>
</organism>
<dbReference type="InterPro" id="IPR027417">
    <property type="entry name" value="P-loop_NTPase"/>
</dbReference>
<evidence type="ECO:0000313" key="2">
    <source>
        <dbReference type="EMBL" id="RWS17729.1"/>
    </source>
</evidence>
<comment type="caution">
    <text evidence="2">The sequence shown here is derived from an EMBL/GenBank/DDBJ whole genome shotgun (WGS) entry which is preliminary data.</text>
</comment>
<keyword evidence="3" id="KW-1185">Reference proteome</keyword>
<dbReference type="Pfam" id="PF00004">
    <property type="entry name" value="AAA"/>
    <property type="match status" value="1"/>
</dbReference>
<feature type="domain" description="ATPase AAA-type core" evidence="1">
    <location>
        <begin position="9"/>
        <end position="141"/>
    </location>
</feature>
<accession>A0A3S4RLP9</accession>
<dbReference type="GO" id="GO:0006270">
    <property type="term" value="P:DNA replication initiation"/>
    <property type="evidence" value="ECO:0007669"/>
    <property type="project" value="TreeGrafter"/>
</dbReference>
<dbReference type="EMBL" id="NCKU01000043">
    <property type="protein sequence ID" value="RWS17729.1"/>
    <property type="molecule type" value="Genomic_DNA"/>
</dbReference>
<dbReference type="InterPro" id="IPR016527">
    <property type="entry name" value="ORC4"/>
</dbReference>
<name>A0A3S4RLP9_9ACAR</name>
<dbReference type="Proteomes" id="UP000285301">
    <property type="component" value="Unassembled WGS sequence"/>
</dbReference>
<dbReference type="GO" id="GO:0003688">
    <property type="term" value="F:DNA replication origin binding"/>
    <property type="evidence" value="ECO:0007669"/>
    <property type="project" value="TreeGrafter"/>
</dbReference>
<protein>
    <recommendedName>
        <fullName evidence="1">ATPase AAA-type core domain-containing protein</fullName>
    </recommendedName>
</protein>
<proteinExistence type="predicted"/>
<reference evidence="2 3" key="1">
    <citation type="journal article" date="2018" name="Gigascience">
        <title>Genomes of trombidid mites reveal novel predicted allergens and laterally-transferred genes associated with secondary metabolism.</title>
        <authorList>
            <person name="Dong X."/>
            <person name="Chaisiri K."/>
            <person name="Xia D."/>
            <person name="Armstrong S.D."/>
            <person name="Fang Y."/>
            <person name="Donnelly M.J."/>
            <person name="Kadowaki T."/>
            <person name="McGarry J.W."/>
            <person name="Darby A.C."/>
            <person name="Makepeace B.L."/>
        </authorList>
    </citation>
    <scope>NUCLEOTIDE SEQUENCE [LARGE SCALE GENOMIC DNA]</scope>
    <source>
        <strain evidence="2">UoL-WK</strain>
    </source>
</reference>
<dbReference type="PANTHER" id="PTHR12087">
    <property type="entry name" value="ORIGIN RECOGNITION COMPLEX SUBUNIT 4"/>
    <property type="match status" value="1"/>
</dbReference>
<dbReference type="PANTHER" id="PTHR12087:SF0">
    <property type="entry name" value="ORIGIN RECOGNITION COMPLEX SUBUNIT 4"/>
    <property type="match status" value="1"/>
</dbReference>
<dbReference type="GO" id="GO:0016887">
    <property type="term" value="F:ATP hydrolysis activity"/>
    <property type="evidence" value="ECO:0007669"/>
    <property type="project" value="InterPro"/>
</dbReference>
<dbReference type="OrthoDB" id="343623at2759"/>
<dbReference type="SUPFAM" id="SSF52540">
    <property type="entry name" value="P-loop containing nucleoside triphosphate hydrolases"/>
    <property type="match status" value="1"/>
</dbReference>
<dbReference type="InterPro" id="IPR003959">
    <property type="entry name" value="ATPase_AAA_core"/>
</dbReference>
<dbReference type="STRING" id="1965070.A0A3S4RLP9"/>
<gene>
    <name evidence="2" type="ORF">B4U79_17835</name>
</gene>
<dbReference type="AlphaFoldDB" id="A0A3S4RLP9"/>
<dbReference type="GO" id="GO:0005664">
    <property type="term" value="C:nuclear origin of replication recognition complex"/>
    <property type="evidence" value="ECO:0007669"/>
    <property type="project" value="TreeGrafter"/>
</dbReference>
<evidence type="ECO:0000259" key="1">
    <source>
        <dbReference type="Pfam" id="PF00004"/>
    </source>
</evidence>